<dbReference type="Gene3D" id="3.40.50.300">
    <property type="entry name" value="P-loop containing nucleotide triphosphate hydrolases"/>
    <property type="match status" value="3"/>
</dbReference>
<dbReference type="InterPro" id="IPR014013">
    <property type="entry name" value="Helic_SF1/SF2_ATP-bd_DinG/Rad3"/>
</dbReference>
<dbReference type="Pfam" id="PF13307">
    <property type="entry name" value="Helicase_C_2"/>
    <property type="match status" value="1"/>
</dbReference>
<dbReference type="GO" id="GO:0005634">
    <property type="term" value="C:nucleus"/>
    <property type="evidence" value="ECO:0007669"/>
    <property type="project" value="UniProtKB-SubCell"/>
</dbReference>
<dbReference type="InterPro" id="IPR013020">
    <property type="entry name" value="Rad3/Chl1-like"/>
</dbReference>
<gene>
    <name evidence="15" type="ORF">MN116_007044</name>
</gene>
<dbReference type="Proteomes" id="UP001292079">
    <property type="component" value="Unassembled WGS sequence"/>
</dbReference>
<evidence type="ECO:0000256" key="4">
    <source>
        <dbReference type="ARBA" id="ARBA00022723"/>
    </source>
</evidence>
<comment type="subcellular location">
    <subcellularLocation>
        <location evidence="2">Nucleus</location>
    </subcellularLocation>
</comment>
<feature type="domain" description="Helicase ATP-binding" evidence="14">
    <location>
        <begin position="61"/>
        <end position="534"/>
    </location>
</feature>
<keyword evidence="16" id="KW-1185">Reference proteome</keyword>
<dbReference type="InterPro" id="IPR006555">
    <property type="entry name" value="ATP-dep_Helicase_C"/>
</dbReference>
<sequence length="1042" mass="118641">MLTLVCVMMDDFYNDSVGDQFLMELNIPNLTPSTLIDKKQIPSSKHEINSISSSIMIQPPAEFIDFPYPKPYSQQLTLMQTVYKTLESNCCGIFESPTGTGKSLSLLTATLRWLLDYNEKQMNLLHNLQSKLKLMNNTNNDENKENNSKEYDWIVEYDKNRLLKQQIQPQIEDLLIYKSTLQLIEKIKLSPSSSSSSILPTMQHTDSFNVTDELTTIVENNSQIDIVQLKNFIEISNNDDFYCNADELFLCKPDKDLSRKHDTIDLDDIEMDQHVESRQQQLNNGLLHIIYCSRTHSQLEQIAKEFLKCKTLYDKVTVIQLSSRNLLCTNEAVYQLKHPDLINMACLELNRPRNSREHGQLKQFKCPMRNPTAVNNLSRHLLIGHSALNITNIIRDNIHLTKSSHKSINIVNNSLKGVKVDDAQLPHIACPYYANRKGIPLAQLILVPYSSLLQPSNRLTSGLILKNSIVIIDEAHNLLEATASSMSVSLSLINDLDGLEELFTSYLQYYRSRLSSLLALRLRQMKHFIQQLKVYLSNTLKHIHLSLSSVSTTTTTSVVIIKTVNKLISESNLDNLNLSEFINFLEYQHFIMKLIGFSKWSSNIKQSPNCSTKSTPSQMTNLLASMKRKYVGEDSKTEEINQVCISNKRCKMDIEKFDGIGSSLFKFHSFLRALESCEEDARIIIEPSKTSVPQSDISSSSNTFTDDIQDLCLRVIFLNPGRYLKSLVQEAKSVLLVGGTMQPFNEAIEQIFQPSGKLPGQIVTFSCDHVIDARKQLAVYPLGVHSHQSNDNVLTLDFTYQNRTNPQITDACGEIILQICQQLPAGIVVFTPSYEYQSILHNRWETTGLLNKISKYKSVFHEPKTTTNLDQIMQAYGVAATQKLKYKHGALLLCVIGGKLSEGINFTDDLARVVIIIGMPYANPQSPILREKMAYLDSHFSRQSHSMQNPGRQYYETMCMRSINQAIGRSVRHAKDYAVVFLLDSRYYRSTIQSQLPKWVQQSIIVQQSGESLSSNQRKFLNLSEALEHAKRFFLCNQECFK</sequence>
<dbReference type="PROSITE" id="PS51193">
    <property type="entry name" value="HELICASE_ATP_BIND_2"/>
    <property type="match status" value="1"/>
</dbReference>
<dbReference type="SUPFAM" id="SSF52540">
    <property type="entry name" value="P-loop containing nucleoside triphosphate hydrolases"/>
    <property type="match status" value="1"/>
</dbReference>
<dbReference type="GO" id="GO:0051536">
    <property type="term" value="F:iron-sulfur cluster binding"/>
    <property type="evidence" value="ECO:0007669"/>
    <property type="project" value="UniProtKB-KW"/>
</dbReference>
<evidence type="ECO:0000256" key="10">
    <source>
        <dbReference type="ARBA" id="ARBA00023014"/>
    </source>
</evidence>
<reference evidence="15" key="1">
    <citation type="submission" date="2022-04" db="EMBL/GenBank/DDBJ databases">
        <authorList>
            <person name="Xu L."/>
            <person name="Lv Z."/>
        </authorList>
    </citation>
    <scope>NUCLEOTIDE SEQUENCE</scope>
    <source>
        <strain evidence="15">LV_2022a</strain>
    </source>
</reference>
<keyword evidence="12" id="KW-0539">Nucleus</keyword>
<evidence type="ECO:0000256" key="3">
    <source>
        <dbReference type="ARBA" id="ARBA00008435"/>
    </source>
</evidence>
<dbReference type="PANTHER" id="PTHR11472:SF41">
    <property type="entry name" value="ATP-DEPENDENT DNA HELICASE DDX11-RELATED"/>
    <property type="match status" value="1"/>
</dbReference>
<dbReference type="GO" id="GO:0046872">
    <property type="term" value="F:metal ion binding"/>
    <property type="evidence" value="ECO:0007669"/>
    <property type="project" value="UniProtKB-KW"/>
</dbReference>
<evidence type="ECO:0000256" key="11">
    <source>
        <dbReference type="ARBA" id="ARBA00023235"/>
    </source>
</evidence>
<name>A0AAE1Z980_SCHME</name>
<keyword evidence="4" id="KW-0479">Metal-binding</keyword>
<keyword evidence="9" id="KW-0408">Iron</keyword>
<keyword evidence="6" id="KW-0378">Hydrolase</keyword>
<evidence type="ECO:0000256" key="12">
    <source>
        <dbReference type="ARBA" id="ARBA00023242"/>
    </source>
</evidence>
<evidence type="ECO:0000256" key="1">
    <source>
        <dbReference type="ARBA" id="ARBA00001966"/>
    </source>
</evidence>
<accession>A0AAE1Z980</accession>
<dbReference type="InterPro" id="IPR010614">
    <property type="entry name" value="RAD3-like_helicase_DEAD"/>
</dbReference>
<keyword evidence="11" id="KW-0413">Isomerase</keyword>
<dbReference type="InterPro" id="IPR006554">
    <property type="entry name" value="Helicase-like_DEXD_c2"/>
</dbReference>
<keyword evidence="10" id="KW-0411">Iron-sulfur</keyword>
<evidence type="ECO:0000313" key="16">
    <source>
        <dbReference type="Proteomes" id="UP001292079"/>
    </source>
</evidence>
<evidence type="ECO:0000256" key="7">
    <source>
        <dbReference type="ARBA" id="ARBA00022806"/>
    </source>
</evidence>
<dbReference type="InterPro" id="IPR002464">
    <property type="entry name" value="DNA/RNA_helicase_DEAH_CS"/>
</dbReference>
<evidence type="ECO:0000259" key="14">
    <source>
        <dbReference type="PROSITE" id="PS51193"/>
    </source>
</evidence>
<dbReference type="SMART" id="SM00491">
    <property type="entry name" value="HELICc2"/>
    <property type="match status" value="1"/>
</dbReference>
<protein>
    <recommendedName>
        <fullName evidence="14">Helicase ATP-binding domain-containing protein</fullName>
    </recommendedName>
</protein>
<dbReference type="CDD" id="cd18788">
    <property type="entry name" value="SF2_C_XPD"/>
    <property type="match status" value="1"/>
</dbReference>
<dbReference type="NCBIfam" id="TIGR00604">
    <property type="entry name" value="rad3"/>
    <property type="match status" value="1"/>
</dbReference>
<dbReference type="GO" id="GO:0034085">
    <property type="term" value="P:establishment of sister chromatid cohesion"/>
    <property type="evidence" value="ECO:0007669"/>
    <property type="project" value="TreeGrafter"/>
</dbReference>
<dbReference type="InterPro" id="IPR045028">
    <property type="entry name" value="DinG/Rad3-like"/>
</dbReference>
<comment type="caution">
    <text evidence="15">The sequence shown here is derived from an EMBL/GenBank/DDBJ whole genome shotgun (WGS) entry which is preliminary data.</text>
</comment>
<dbReference type="Pfam" id="PF06733">
    <property type="entry name" value="DEAD_2"/>
    <property type="match status" value="1"/>
</dbReference>
<dbReference type="GO" id="GO:0003678">
    <property type="term" value="F:DNA helicase activity"/>
    <property type="evidence" value="ECO:0007669"/>
    <property type="project" value="InterPro"/>
</dbReference>
<dbReference type="GO" id="GO:0016818">
    <property type="term" value="F:hydrolase activity, acting on acid anhydrides, in phosphorus-containing anhydrides"/>
    <property type="evidence" value="ECO:0007669"/>
    <property type="project" value="InterPro"/>
</dbReference>
<dbReference type="EMBL" id="JALJAT010000005">
    <property type="protein sequence ID" value="KAK4469498.1"/>
    <property type="molecule type" value="Genomic_DNA"/>
</dbReference>
<dbReference type="GO" id="GO:0006974">
    <property type="term" value="P:DNA damage response"/>
    <property type="evidence" value="ECO:0007669"/>
    <property type="project" value="UniProtKB-ARBA"/>
</dbReference>
<comment type="cofactor">
    <cofactor evidence="1">
        <name>[4Fe-4S] cluster</name>
        <dbReference type="ChEBI" id="CHEBI:49883"/>
    </cofactor>
</comment>
<dbReference type="PROSITE" id="PS00690">
    <property type="entry name" value="DEAH_ATP_HELICASE"/>
    <property type="match status" value="1"/>
</dbReference>
<dbReference type="PANTHER" id="PTHR11472">
    <property type="entry name" value="DNA REPAIR DEAD HELICASE RAD3/XP-D SUBFAMILY MEMBER"/>
    <property type="match status" value="1"/>
</dbReference>
<comment type="similarity">
    <text evidence="3">Belongs to the DEAD box helicase family. DEAH subfamily. DDX11/CHL1 sub-subfamily.</text>
</comment>
<dbReference type="FunFam" id="3.40.50.300:FF:000135">
    <property type="entry name" value="DNA repair helicase RAD3, putative"/>
    <property type="match status" value="1"/>
</dbReference>
<evidence type="ECO:0000313" key="15">
    <source>
        <dbReference type="EMBL" id="KAK4469498.1"/>
    </source>
</evidence>
<dbReference type="GO" id="GO:0005524">
    <property type="term" value="F:ATP binding"/>
    <property type="evidence" value="ECO:0007669"/>
    <property type="project" value="UniProtKB-KW"/>
</dbReference>
<reference evidence="15" key="2">
    <citation type="journal article" date="2023" name="Infect Dis Poverty">
        <title>Chromosome-scale genome of the human blood fluke Schistosoma mekongi and its implications for public health.</title>
        <authorList>
            <person name="Zhou M."/>
            <person name="Xu L."/>
            <person name="Xu D."/>
            <person name="Chen W."/>
            <person name="Khan J."/>
            <person name="Hu Y."/>
            <person name="Huang H."/>
            <person name="Wei H."/>
            <person name="Zhang Y."/>
            <person name="Chusongsang P."/>
            <person name="Tanasarnprasert K."/>
            <person name="Hu X."/>
            <person name="Limpanont Y."/>
            <person name="Lv Z."/>
        </authorList>
    </citation>
    <scope>NUCLEOTIDE SEQUENCE</scope>
    <source>
        <strain evidence="15">LV_2022a</strain>
    </source>
</reference>
<feature type="coiled-coil region" evidence="13">
    <location>
        <begin position="118"/>
        <end position="145"/>
    </location>
</feature>
<evidence type="ECO:0000256" key="8">
    <source>
        <dbReference type="ARBA" id="ARBA00022840"/>
    </source>
</evidence>
<evidence type="ECO:0000256" key="2">
    <source>
        <dbReference type="ARBA" id="ARBA00004123"/>
    </source>
</evidence>
<evidence type="ECO:0000256" key="13">
    <source>
        <dbReference type="SAM" id="Coils"/>
    </source>
</evidence>
<dbReference type="GO" id="GO:0003677">
    <property type="term" value="F:DNA binding"/>
    <property type="evidence" value="ECO:0007669"/>
    <property type="project" value="InterPro"/>
</dbReference>
<evidence type="ECO:0000256" key="5">
    <source>
        <dbReference type="ARBA" id="ARBA00022741"/>
    </source>
</evidence>
<dbReference type="GO" id="GO:0006139">
    <property type="term" value="P:nucleobase-containing compound metabolic process"/>
    <property type="evidence" value="ECO:0007669"/>
    <property type="project" value="InterPro"/>
</dbReference>
<keyword evidence="7" id="KW-0347">Helicase</keyword>
<evidence type="ECO:0000256" key="6">
    <source>
        <dbReference type="ARBA" id="ARBA00022801"/>
    </source>
</evidence>
<keyword evidence="8" id="KW-0067">ATP-binding</keyword>
<proteinExistence type="inferred from homology"/>
<organism evidence="15 16">
    <name type="scientific">Schistosoma mekongi</name>
    <name type="common">Parasitic worm</name>
    <dbReference type="NCBI Taxonomy" id="38744"/>
    <lineage>
        <taxon>Eukaryota</taxon>
        <taxon>Metazoa</taxon>
        <taxon>Spiralia</taxon>
        <taxon>Lophotrochozoa</taxon>
        <taxon>Platyhelminthes</taxon>
        <taxon>Trematoda</taxon>
        <taxon>Digenea</taxon>
        <taxon>Strigeidida</taxon>
        <taxon>Schistosomatoidea</taxon>
        <taxon>Schistosomatidae</taxon>
        <taxon>Schistosoma</taxon>
    </lineage>
</organism>
<dbReference type="AlphaFoldDB" id="A0AAE1Z980"/>
<keyword evidence="13" id="KW-0175">Coiled coil</keyword>
<dbReference type="SMART" id="SM00488">
    <property type="entry name" value="DEXDc2"/>
    <property type="match status" value="1"/>
</dbReference>
<evidence type="ECO:0000256" key="9">
    <source>
        <dbReference type="ARBA" id="ARBA00023004"/>
    </source>
</evidence>
<keyword evidence="5" id="KW-0547">Nucleotide-binding</keyword>
<dbReference type="InterPro" id="IPR027417">
    <property type="entry name" value="P-loop_NTPase"/>
</dbReference>